<feature type="compositionally biased region" description="Acidic residues" evidence="4">
    <location>
        <begin position="238"/>
        <end position="247"/>
    </location>
</feature>
<dbReference type="InterPro" id="IPR051730">
    <property type="entry name" value="NASP-like"/>
</dbReference>
<dbReference type="EMBL" id="JRES01000936">
    <property type="protein sequence ID" value="KNC27071.1"/>
    <property type="molecule type" value="Genomic_DNA"/>
</dbReference>
<comment type="caution">
    <text evidence="5">The sequence shown here is derived from an EMBL/GenBank/DDBJ whole genome shotgun (WGS) entry which is preliminary data.</text>
</comment>
<dbReference type="OMA" id="IAECHYK"/>
<dbReference type="STRING" id="7375.A0A0L0C4A1"/>
<evidence type="ECO:0000256" key="2">
    <source>
        <dbReference type="ARBA" id="ARBA00022803"/>
    </source>
</evidence>
<protein>
    <submittedName>
        <fullName evidence="5">NASP-like protein</fullName>
    </submittedName>
</protein>
<accession>A0A0L0C4A1</accession>
<feature type="coiled-coil region" evidence="3">
    <location>
        <begin position="364"/>
        <end position="394"/>
    </location>
</feature>
<feature type="compositionally biased region" description="Basic and acidic residues" evidence="4">
    <location>
        <begin position="147"/>
        <end position="177"/>
    </location>
</feature>
<dbReference type="AlphaFoldDB" id="A0A0L0C4A1"/>
<feature type="compositionally biased region" description="Basic and acidic residues" evidence="4">
    <location>
        <begin position="188"/>
        <end position="205"/>
    </location>
</feature>
<feature type="region of interest" description="Disordered" evidence="4">
    <location>
        <begin position="103"/>
        <end position="249"/>
    </location>
</feature>
<sequence>MPTEEQNVAKTSEESTATTTETLSTEAIVEQERSEKILKAKELYSHGSRNFLVKSFAEAADELSQVCALYEELYGELSDELGMPYLLYAKSLIALALDENKVIDVPDEEEDDDEDDEEENGAEAAAEATNGKAKEAAAGGTNGTKLESIKEDAVDTTEEVDKKNDVAEEKKEDKPEKMEEESEVSSTEDTKTDKKVEEEEEKKPTNGDVAANGSTEKAQTSIAIDDGEKPSTSNGEAGAEEDDEENEAASNLQLAWEILELAAKIFSRQGERGLPNLAEVQTELANIEFENNILDSARDDYEKALIIYKELPNNYRRAMAEIHYKIGLTFLMQQQNKEGAASLKEACNLIAGEIEEIKKSTELTEKDKNNIQDMEETKQEIEAKITEIEETQAQNIAEVRAALDSYIKPLSSGDVDAGSSKSATAASATAAAVASSLTADGTAATSAAIITSSSKPNDISHLIKRKKPEEPTSEAEAAVACSPAKRPAV</sequence>
<feature type="compositionally biased region" description="Low complexity" evidence="4">
    <location>
        <begin position="122"/>
        <end position="145"/>
    </location>
</feature>
<dbReference type="GO" id="GO:0034080">
    <property type="term" value="P:CENP-A containing chromatin assembly"/>
    <property type="evidence" value="ECO:0007669"/>
    <property type="project" value="TreeGrafter"/>
</dbReference>
<organism evidence="5 6">
    <name type="scientific">Lucilia cuprina</name>
    <name type="common">Green bottle fly</name>
    <name type="synonym">Australian sheep blowfly</name>
    <dbReference type="NCBI Taxonomy" id="7375"/>
    <lineage>
        <taxon>Eukaryota</taxon>
        <taxon>Metazoa</taxon>
        <taxon>Ecdysozoa</taxon>
        <taxon>Arthropoda</taxon>
        <taxon>Hexapoda</taxon>
        <taxon>Insecta</taxon>
        <taxon>Pterygota</taxon>
        <taxon>Neoptera</taxon>
        <taxon>Endopterygota</taxon>
        <taxon>Diptera</taxon>
        <taxon>Brachycera</taxon>
        <taxon>Muscomorpha</taxon>
        <taxon>Oestroidea</taxon>
        <taxon>Calliphoridae</taxon>
        <taxon>Luciliinae</taxon>
        <taxon>Lucilia</taxon>
    </lineage>
</organism>
<gene>
    <name evidence="5" type="ORF">FF38_10773</name>
</gene>
<dbReference type="Proteomes" id="UP000037069">
    <property type="component" value="Unassembled WGS sequence"/>
</dbReference>
<keyword evidence="6" id="KW-1185">Reference proteome</keyword>
<feature type="compositionally biased region" description="Polar residues" evidence="4">
    <location>
        <begin position="212"/>
        <end position="222"/>
    </location>
</feature>
<dbReference type="PANTHER" id="PTHR15081">
    <property type="entry name" value="NUCLEAR AUTOANTIGENIC SPERM PROTEIN NASP -RELATED"/>
    <property type="match status" value="1"/>
</dbReference>
<dbReference type="PANTHER" id="PTHR15081:SF1">
    <property type="entry name" value="NUCLEAR AUTOANTIGENIC SPERM PROTEIN"/>
    <property type="match status" value="1"/>
</dbReference>
<feature type="compositionally biased region" description="Acidic residues" evidence="4">
    <location>
        <begin position="105"/>
        <end position="121"/>
    </location>
</feature>
<dbReference type="OrthoDB" id="5587616at2759"/>
<evidence type="ECO:0000256" key="4">
    <source>
        <dbReference type="SAM" id="MobiDB-lite"/>
    </source>
</evidence>
<keyword evidence="3" id="KW-0175">Coiled coil</keyword>
<dbReference type="SUPFAM" id="SSF48452">
    <property type="entry name" value="TPR-like"/>
    <property type="match status" value="1"/>
</dbReference>
<dbReference type="GO" id="GO:0005654">
    <property type="term" value="C:nucleoplasm"/>
    <property type="evidence" value="ECO:0007669"/>
    <property type="project" value="TreeGrafter"/>
</dbReference>
<feature type="compositionally biased region" description="Polar residues" evidence="4">
    <location>
        <begin position="1"/>
        <end position="10"/>
    </location>
</feature>
<feature type="compositionally biased region" description="Low complexity" evidence="4">
    <location>
        <begin position="14"/>
        <end position="27"/>
    </location>
</feature>
<feature type="region of interest" description="Disordered" evidence="4">
    <location>
        <begin position="1"/>
        <end position="28"/>
    </location>
</feature>
<keyword evidence="2" id="KW-0802">TPR repeat</keyword>
<name>A0A0L0C4A1_LUCCU</name>
<dbReference type="Gene3D" id="1.25.40.10">
    <property type="entry name" value="Tetratricopeptide repeat domain"/>
    <property type="match status" value="1"/>
</dbReference>
<evidence type="ECO:0000256" key="1">
    <source>
        <dbReference type="ARBA" id="ARBA00022737"/>
    </source>
</evidence>
<evidence type="ECO:0000256" key="3">
    <source>
        <dbReference type="SAM" id="Coils"/>
    </source>
</evidence>
<dbReference type="GO" id="GO:0006335">
    <property type="term" value="P:DNA replication-dependent chromatin assembly"/>
    <property type="evidence" value="ECO:0007669"/>
    <property type="project" value="TreeGrafter"/>
</dbReference>
<evidence type="ECO:0000313" key="6">
    <source>
        <dbReference type="Proteomes" id="UP000037069"/>
    </source>
</evidence>
<feature type="region of interest" description="Disordered" evidence="4">
    <location>
        <begin position="449"/>
        <end position="489"/>
    </location>
</feature>
<dbReference type="GO" id="GO:0042393">
    <property type="term" value="F:histone binding"/>
    <property type="evidence" value="ECO:0007669"/>
    <property type="project" value="TreeGrafter"/>
</dbReference>
<evidence type="ECO:0000313" key="5">
    <source>
        <dbReference type="EMBL" id="KNC27071.1"/>
    </source>
</evidence>
<reference evidence="5 6" key="1">
    <citation type="journal article" date="2015" name="Nat. Commun.">
        <title>Lucilia cuprina genome unlocks parasitic fly biology to underpin future interventions.</title>
        <authorList>
            <person name="Anstead C.A."/>
            <person name="Korhonen P.K."/>
            <person name="Young N.D."/>
            <person name="Hall R.S."/>
            <person name="Jex A.R."/>
            <person name="Murali S.C."/>
            <person name="Hughes D.S."/>
            <person name="Lee S.F."/>
            <person name="Perry T."/>
            <person name="Stroehlein A.J."/>
            <person name="Ansell B.R."/>
            <person name="Breugelmans B."/>
            <person name="Hofmann A."/>
            <person name="Qu J."/>
            <person name="Dugan S."/>
            <person name="Lee S.L."/>
            <person name="Chao H."/>
            <person name="Dinh H."/>
            <person name="Han Y."/>
            <person name="Doddapaneni H.V."/>
            <person name="Worley K.C."/>
            <person name="Muzny D.M."/>
            <person name="Ioannidis P."/>
            <person name="Waterhouse R.M."/>
            <person name="Zdobnov E.M."/>
            <person name="James P.J."/>
            <person name="Bagnall N.H."/>
            <person name="Kotze A.C."/>
            <person name="Gibbs R.A."/>
            <person name="Richards S."/>
            <person name="Batterham P."/>
            <person name="Gasser R.B."/>
        </authorList>
    </citation>
    <scope>NUCLEOTIDE SEQUENCE [LARGE SCALE GENOMIC DNA]</scope>
    <source>
        <strain evidence="5 6">LS</strain>
        <tissue evidence="5">Full body</tissue>
    </source>
</reference>
<dbReference type="InterPro" id="IPR011990">
    <property type="entry name" value="TPR-like_helical_dom_sf"/>
</dbReference>
<proteinExistence type="predicted"/>
<keyword evidence="1" id="KW-0677">Repeat</keyword>